<name>A0A318J0L0_BURPY</name>
<protein>
    <submittedName>
        <fullName evidence="1">Uncharacterized protein</fullName>
    </submittedName>
</protein>
<organism evidence="1 2">
    <name type="scientific">Burkholderia pyrrocinia</name>
    <name type="common">Pseudomonas pyrrocinia</name>
    <dbReference type="NCBI Taxonomy" id="60550"/>
    <lineage>
        <taxon>Bacteria</taxon>
        <taxon>Pseudomonadati</taxon>
        <taxon>Pseudomonadota</taxon>
        <taxon>Betaproteobacteria</taxon>
        <taxon>Burkholderiales</taxon>
        <taxon>Burkholderiaceae</taxon>
        <taxon>Burkholderia</taxon>
        <taxon>Burkholderia cepacia complex</taxon>
    </lineage>
</organism>
<evidence type="ECO:0000313" key="1">
    <source>
        <dbReference type="EMBL" id="PXX41115.1"/>
    </source>
</evidence>
<gene>
    <name evidence="1" type="ORF">NA66_1001725</name>
</gene>
<evidence type="ECO:0000313" key="2">
    <source>
        <dbReference type="Proteomes" id="UP000247755"/>
    </source>
</evidence>
<dbReference type="RefSeq" id="WP_072438875.1">
    <property type="nucleotide sequence ID" value="NZ_QJJY01000001.1"/>
</dbReference>
<reference evidence="1 2" key="1">
    <citation type="submission" date="2018-05" db="EMBL/GenBank/DDBJ databases">
        <title>Comparative genomics of bacterial root endophytes of switchgrass collected from native prairies over two seasons.</title>
        <authorList>
            <person name="Tang Y."/>
        </authorList>
    </citation>
    <scope>NUCLEOTIDE SEQUENCE [LARGE SCALE GENOMIC DNA]</scope>
    <source>
        <strain evidence="1 2">NFIX32</strain>
    </source>
</reference>
<dbReference type="AlphaFoldDB" id="A0A318J0L0"/>
<proteinExistence type="predicted"/>
<dbReference type="Proteomes" id="UP000247755">
    <property type="component" value="Unassembled WGS sequence"/>
</dbReference>
<accession>A0A318J0L0</accession>
<comment type="caution">
    <text evidence="1">The sequence shown here is derived from an EMBL/GenBank/DDBJ whole genome shotgun (WGS) entry which is preliminary data.</text>
</comment>
<dbReference type="EMBL" id="QJJY01000001">
    <property type="protein sequence ID" value="PXX41115.1"/>
    <property type="molecule type" value="Genomic_DNA"/>
</dbReference>
<sequence>MIEIGEEYAKYEDETPKFEDIEPKLSSRPDLHAFILLNQLLPGTRDMVSAAEHDQIWLDVDLDELSKVATPDHIKQLAACHVWFDGEYDALYMFV</sequence>